<feature type="domain" description="Carbohydrate kinase FGGY N-terminal" evidence="4">
    <location>
        <begin position="20"/>
        <end position="245"/>
    </location>
</feature>
<keyword evidence="7" id="KW-1185">Reference proteome</keyword>
<evidence type="ECO:0000313" key="7">
    <source>
        <dbReference type="Proteomes" id="UP000236497"/>
    </source>
</evidence>
<dbReference type="Proteomes" id="UP000236497">
    <property type="component" value="Unassembled WGS sequence"/>
</dbReference>
<dbReference type="GO" id="GO:0016301">
    <property type="term" value="F:kinase activity"/>
    <property type="evidence" value="ECO:0007669"/>
    <property type="project" value="UniProtKB-KW"/>
</dbReference>
<keyword evidence="2" id="KW-0808">Transferase</keyword>
<protein>
    <submittedName>
        <fullName evidence="6">Putative membrane protein</fullName>
    </submittedName>
</protein>
<dbReference type="Pfam" id="PF00370">
    <property type="entry name" value="FGGY_N"/>
    <property type="match status" value="1"/>
</dbReference>
<dbReference type="InterPro" id="IPR043129">
    <property type="entry name" value="ATPase_NBD"/>
</dbReference>
<dbReference type="RefSeq" id="WP_103201773.1">
    <property type="nucleotide sequence ID" value="NZ_CVTD020000008.1"/>
</dbReference>
<dbReference type="InterPro" id="IPR018485">
    <property type="entry name" value="FGGY_C"/>
</dbReference>
<evidence type="ECO:0000259" key="4">
    <source>
        <dbReference type="Pfam" id="PF00370"/>
    </source>
</evidence>
<dbReference type="AlphaFoldDB" id="A0A0H5SDY0"/>
<dbReference type="Pfam" id="PF02782">
    <property type="entry name" value="FGGY_C"/>
    <property type="match status" value="1"/>
</dbReference>
<feature type="domain" description="Carbohydrate kinase FGGY C-terminal" evidence="5">
    <location>
        <begin position="280"/>
        <end position="477"/>
    </location>
</feature>
<dbReference type="PANTHER" id="PTHR43095:SF5">
    <property type="entry name" value="XYLULOSE KINASE"/>
    <property type="match status" value="1"/>
</dbReference>
<name>A0A0H5SDY0_HERHM</name>
<dbReference type="CDD" id="cd07809">
    <property type="entry name" value="ASKHA_NBD_FGGY_BaXK-like"/>
    <property type="match status" value="1"/>
</dbReference>
<evidence type="ECO:0000256" key="3">
    <source>
        <dbReference type="ARBA" id="ARBA00022777"/>
    </source>
</evidence>
<organism evidence="6 7">
    <name type="scientific">Herbinix hemicellulosilytica</name>
    <dbReference type="NCBI Taxonomy" id="1564487"/>
    <lineage>
        <taxon>Bacteria</taxon>
        <taxon>Bacillati</taxon>
        <taxon>Bacillota</taxon>
        <taxon>Clostridia</taxon>
        <taxon>Lachnospirales</taxon>
        <taxon>Lachnospiraceae</taxon>
        <taxon>Herbinix</taxon>
    </lineage>
</organism>
<dbReference type="EMBL" id="CVTD020000008">
    <property type="protein sequence ID" value="CRZ33604.1"/>
    <property type="molecule type" value="Genomic_DNA"/>
</dbReference>
<evidence type="ECO:0000259" key="5">
    <source>
        <dbReference type="Pfam" id="PF02782"/>
    </source>
</evidence>
<evidence type="ECO:0000256" key="1">
    <source>
        <dbReference type="ARBA" id="ARBA00009156"/>
    </source>
</evidence>
<comment type="similarity">
    <text evidence="1">Belongs to the FGGY kinase family.</text>
</comment>
<gene>
    <name evidence="6" type="ORF">HHT355_0396</name>
</gene>
<proteinExistence type="inferred from homology"/>
<dbReference type="OrthoDB" id="9760563at2"/>
<dbReference type="GO" id="GO:0005975">
    <property type="term" value="P:carbohydrate metabolic process"/>
    <property type="evidence" value="ECO:0007669"/>
    <property type="project" value="InterPro"/>
</dbReference>
<keyword evidence="3" id="KW-0418">Kinase</keyword>
<evidence type="ECO:0000256" key="2">
    <source>
        <dbReference type="ARBA" id="ARBA00022679"/>
    </source>
</evidence>
<dbReference type="InterPro" id="IPR018484">
    <property type="entry name" value="FGGY_N"/>
</dbReference>
<sequence>MDSNILNIRKEAILNGKTSLGIELGSTRIKAVLMDESYTSIAIGKYDWENRYVDNIWTYTLDDIWQGIQGSYRDLAKDVKEQYGVTLTTIGAIGISAMMHGYMAFNKDGELLVPFRTWRNTITGPASDKLTELFQYNIPQRWSIAHLYQAILNKEEHVSEIDYLITLDGYVHWKLTGEKVTGIGDASGMFPVDIKTKDYNERMIKQFDELIAPEGFPWKIRDILPKVLVAGELAGRLTEEGARLLDPEGNLKPGIPFCPPEGDAGTGMVATNSVAQRTCNVSAGTSVFAMAVLENELKKVHKEIDLVTTPAGDLVAMVHCNNCTSDLNAWVNLFGEFAKAFGVEADPSKLFSVLYNKALEGDADCGGLLSYGYISGEHITHFEEGRPLFVRKPDARFNLANFMRVHLYTALGALKTGMDILFKEEKVAIDEVLGHGGLFKTEGVGQRILAAAIDTPVTVMETAGEGGAWGMAILADYMLRKNENESLDTYLRQKVFADMKGKTVKPDPKDVEGFNKFMEYYTGGLAIERAAVDVLK</sequence>
<dbReference type="SUPFAM" id="SSF53067">
    <property type="entry name" value="Actin-like ATPase domain"/>
    <property type="match status" value="2"/>
</dbReference>
<dbReference type="PANTHER" id="PTHR43095">
    <property type="entry name" value="SUGAR KINASE"/>
    <property type="match status" value="1"/>
</dbReference>
<dbReference type="InterPro" id="IPR050406">
    <property type="entry name" value="FGGY_Carb_Kinase"/>
</dbReference>
<evidence type="ECO:0000313" key="6">
    <source>
        <dbReference type="EMBL" id="CRZ33604.1"/>
    </source>
</evidence>
<reference evidence="6 7" key="1">
    <citation type="submission" date="2015-06" db="EMBL/GenBank/DDBJ databases">
        <authorList>
            <person name="Wibberg Daniel"/>
        </authorList>
    </citation>
    <scope>NUCLEOTIDE SEQUENCE [LARGE SCALE GENOMIC DNA]</scope>
    <source>
        <strain evidence="6 7">T3/55T</strain>
    </source>
</reference>
<dbReference type="Gene3D" id="3.30.420.40">
    <property type="match status" value="2"/>
</dbReference>
<accession>A0A0H5SDY0</accession>